<keyword evidence="2" id="KW-1185">Reference proteome</keyword>
<organism evidence="1 2">
    <name type="scientific">Stentor coeruleus</name>
    <dbReference type="NCBI Taxonomy" id="5963"/>
    <lineage>
        <taxon>Eukaryota</taxon>
        <taxon>Sar</taxon>
        <taxon>Alveolata</taxon>
        <taxon>Ciliophora</taxon>
        <taxon>Postciliodesmatophora</taxon>
        <taxon>Heterotrichea</taxon>
        <taxon>Heterotrichida</taxon>
        <taxon>Stentoridae</taxon>
        <taxon>Stentor</taxon>
    </lineage>
</organism>
<protein>
    <submittedName>
        <fullName evidence="1">Uncharacterized protein</fullName>
    </submittedName>
</protein>
<proteinExistence type="predicted"/>
<comment type="caution">
    <text evidence="1">The sequence shown here is derived from an EMBL/GenBank/DDBJ whole genome shotgun (WGS) entry which is preliminary data.</text>
</comment>
<dbReference type="AlphaFoldDB" id="A0A1R2CX14"/>
<dbReference type="Proteomes" id="UP000187209">
    <property type="component" value="Unassembled WGS sequence"/>
</dbReference>
<dbReference type="EMBL" id="MPUH01000041">
    <property type="protein sequence ID" value="OMJ93536.1"/>
    <property type="molecule type" value="Genomic_DNA"/>
</dbReference>
<name>A0A1R2CX14_9CILI</name>
<evidence type="ECO:0000313" key="1">
    <source>
        <dbReference type="EMBL" id="OMJ93536.1"/>
    </source>
</evidence>
<evidence type="ECO:0000313" key="2">
    <source>
        <dbReference type="Proteomes" id="UP000187209"/>
    </source>
</evidence>
<sequence length="128" mass="14709">MDTKVLELLLEKESGSLYALLEKEFINLKFKAAKCARSCFETKKIPGAFQCENQCMNSIKKAMNFVQTHQSIAEKNLKSCVDIVIEGREGSNSHTKEALEGPSFCYEEYLKNLRFVKEEAEKEFSYYV</sequence>
<accession>A0A1R2CX14</accession>
<dbReference type="OrthoDB" id="10526097at2759"/>
<gene>
    <name evidence="1" type="ORF">SteCoe_3516</name>
</gene>
<reference evidence="1 2" key="1">
    <citation type="submission" date="2016-11" db="EMBL/GenBank/DDBJ databases">
        <title>The macronuclear genome of Stentor coeruleus: a giant cell with tiny introns.</title>
        <authorList>
            <person name="Slabodnick M."/>
            <person name="Ruby J.G."/>
            <person name="Reiff S.B."/>
            <person name="Swart E.C."/>
            <person name="Gosai S."/>
            <person name="Prabakaran S."/>
            <person name="Witkowska E."/>
            <person name="Larue G.E."/>
            <person name="Fisher S."/>
            <person name="Freeman R.M."/>
            <person name="Gunawardena J."/>
            <person name="Chu W."/>
            <person name="Stover N.A."/>
            <person name="Gregory B.D."/>
            <person name="Nowacki M."/>
            <person name="Derisi J."/>
            <person name="Roy S.W."/>
            <person name="Marshall W.F."/>
            <person name="Sood P."/>
        </authorList>
    </citation>
    <scope>NUCLEOTIDE SEQUENCE [LARGE SCALE GENOMIC DNA]</scope>
    <source>
        <strain evidence="1">WM001</strain>
    </source>
</reference>